<proteinExistence type="predicted"/>
<organism evidence="1">
    <name type="scientific">bioreactor metagenome</name>
    <dbReference type="NCBI Taxonomy" id="1076179"/>
    <lineage>
        <taxon>unclassified sequences</taxon>
        <taxon>metagenomes</taxon>
        <taxon>ecological metagenomes</taxon>
    </lineage>
</organism>
<dbReference type="AlphaFoldDB" id="A0A645EPL2"/>
<comment type="caution">
    <text evidence="1">The sequence shown here is derived from an EMBL/GenBank/DDBJ whole genome shotgun (WGS) entry which is preliminary data.</text>
</comment>
<dbReference type="Pfam" id="PF01547">
    <property type="entry name" value="SBP_bac_1"/>
    <property type="match status" value="1"/>
</dbReference>
<accession>A0A645EPL2</accession>
<name>A0A645EPL2_9ZZZZ</name>
<dbReference type="InterPro" id="IPR050490">
    <property type="entry name" value="Bact_solute-bd_prot1"/>
</dbReference>
<dbReference type="PANTHER" id="PTHR43649">
    <property type="entry name" value="ARABINOSE-BINDING PROTEIN-RELATED"/>
    <property type="match status" value="1"/>
</dbReference>
<dbReference type="InterPro" id="IPR006059">
    <property type="entry name" value="SBP"/>
</dbReference>
<sequence length="295" mass="32288">MFDAAGIPYPPTSLDQAWTWDQFVEVAKQLTIDANGKHPGDAGFNKDNIVQYGAYVNQYTWQLEVWALSNGGSFFSPDGKSVVFDDAAIEAIQKVVDLHLVDNVAPLNDGTQDNGFTSSIGAGNVAMCTEGQWATGFRGAGFDGIDYGVAVLPYMKEKVTIATGGPTGVFATTKHPQEAADFLRWYNSEENGMNTIMAGWWMPTKQNYYTDETLLKSWVDDCAFRAALPADAYKTAIVDVALDTNVTHQSAWYYTPNMFDVIRTLQPAMVEAINGSKTVKEVIDSVRDAMQANLG</sequence>
<dbReference type="Gene3D" id="3.40.190.10">
    <property type="entry name" value="Periplasmic binding protein-like II"/>
    <property type="match status" value="1"/>
</dbReference>
<evidence type="ECO:0008006" key="2">
    <source>
        <dbReference type="Google" id="ProtNLM"/>
    </source>
</evidence>
<evidence type="ECO:0000313" key="1">
    <source>
        <dbReference type="EMBL" id="MPN03089.1"/>
    </source>
</evidence>
<dbReference type="PANTHER" id="PTHR43649:SF12">
    <property type="entry name" value="DIACETYLCHITOBIOSE BINDING PROTEIN DASA"/>
    <property type="match status" value="1"/>
</dbReference>
<protein>
    <recommendedName>
        <fullName evidence="2">Extracellular solute-binding protein</fullName>
    </recommendedName>
</protein>
<dbReference type="EMBL" id="VSSQ01049025">
    <property type="protein sequence ID" value="MPN03089.1"/>
    <property type="molecule type" value="Genomic_DNA"/>
</dbReference>
<reference evidence="1" key="1">
    <citation type="submission" date="2019-08" db="EMBL/GenBank/DDBJ databases">
        <authorList>
            <person name="Kucharzyk K."/>
            <person name="Murdoch R.W."/>
            <person name="Higgins S."/>
            <person name="Loffler F."/>
        </authorList>
    </citation>
    <scope>NUCLEOTIDE SEQUENCE</scope>
</reference>
<gene>
    <name evidence="1" type="ORF">SDC9_150312</name>
</gene>
<dbReference type="SUPFAM" id="SSF53850">
    <property type="entry name" value="Periplasmic binding protein-like II"/>
    <property type="match status" value="1"/>
</dbReference>